<keyword evidence="2" id="KW-0813">Transport</keyword>
<dbReference type="EMBL" id="BAAAYK010000038">
    <property type="protein sequence ID" value="GAA3366104.1"/>
    <property type="molecule type" value="Genomic_DNA"/>
</dbReference>
<dbReference type="PRINTS" id="PR01036">
    <property type="entry name" value="TCRTETB"/>
</dbReference>
<evidence type="ECO:0000256" key="5">
    <source>
        <dbReference type="ARBA" id="ARBA00022989"/>
    </source>
</evidence>
<sequence length="501" mass="50602">MLMQLDSEARPQVRSPRGRWAALAVLAIAVLVLAIDNTVLYLAVPALTADLAPSAAQVLWIGDVYSLALAGLLVVMGSLADRVGRKRLLLVGSAAFGAASLLAALSTSAAMLIAARLLLGVAGATLMPSTLSLLRNIFPDPVERTRAIAVWSAAAGGGAAVGPLVGGVLLENFAWGSVFLINVPVMAALVVSGMWLLPESRDPHPGRFDLVSAVLSMVAIVPVVWAIKHTVASGADAAGGCALLAGLVGGWAFVRRQRRLEVPLIDVSLFARPAFSGSVFAGFMAVFALMGLLFFFSQYLQLVRGFGPLAAGLGELPSTVSAMAAVAVVGWASRRLGAGRAIAVSLLLVAAGLVAVAVAEGAGSYFWLGLALVPTGLGVGIAQTLTTDVVVSAVPPHKAGAASAISETAMELGVALGIAILGSLVSLLYRSALPPAEGLSAAGRAAFADSLASASSVLPPDSPLLAAARDAFTGAMQTTSLAAAAITFAAALVAVRTIPRG</sequence>
<feature type="transmembrane region" description="Helical" evidence="7">
    <location>
        <begin position="175"/>
        <end position="196"/>
    </location>
</feature>
<evidence type="ECO:0000256" key="2">
    <source>
        <dbReference type="ARBA" id="ARBA00022448"/>
    </source>
</evidence>
<evidence type="ECO:0000256" key="1">
    <source>
        <dbReference type="ARBA" id="ARBA00004651"/>
    </source>
</evidence>
<feature type="transmembrane region" description="Helical" evidence="7">
    <location>
        <begin position="275"/>
        <end position="296"/>
    </location>
</feature>
<evidence type="ECO:0000256" key="6">
    <source>
        <dbReference type="ARBA" id="ARBA00023136"/>
    </source>
</evidence>
<dbReference type="InterPro" id="IPR011701">
    <property type="entry name" value="MFS"/>
</dbReference>
<feature type="transmembrane region" description="Helical" evidence="7">
    <location>
        <begin position="146"/>
        <end position="169"/>
    </location>
</feature>
<feature type="transmembrane region" description="Helical" evidence="7">
    <location>
        <begin position="233"/>
        <end position="254"/>
    </location>
</feature>
<comment type="caution">
    <text evidence="9">The sequence shown here is derived from an EMBL/GenBank/DDBJ whole genome shotgun (WGS) entry which is preliminary data.</text>
</comment>
<evidence type="ECO:0000256" key="7">
    <source>
        <dbReference type="SAM" id="Phobius"/>
    </source>
</evidence>
<evidence type="ECO:0000313" key="10">
    <source>
        <dbReference type="Proteomes" id="UP001500483"/>
    </source>
</evidence>
<dbReference type="SUPFAM" id="SSF103473">
    <property type="entry name" value="MFS general substrate transporter"/>
    <property type="match status" value="1"/>
</dbReference>
<feature type="transmembrane region" description="Helical" evidence="7">
    <location>
        <begin position="20"/>
        <end position="43"/>
    </location>
</feature>
<dbReference type="Gene3D" id="1.20.1250.20">
    <property type="entry name" value="MFS general substrate transporter like domains"/>
    <property type="match status" value="1"/>
</dbReference>
<protein>
    <submittedName>
        <fullName evidence="9">MFS transporter</fullName>
    </submittedName>
</protein>
<keyword evidence="10" id="KW-1185">Reference proteome</keyword>
<evidence type="ECO:0000313" key="9">
    <source>
        <dbReference type="EMBL" id="GAA3366104.1"/>
    </source>
</evidence>
<dbReference type="CDD" id="cd17321">
    <property type="entry name" value="MFS_MMR_MDR_like"/>
    <property type="match status" value="1"/>
</dbReference>
<dbReference type="PANTHER" id="PTHR42718">
    <property type="entry name" value="MAJOR FACILITATOR SUPERFAMILY MULTIDRUG TRANSPORTER MFSC"/>
    <property type="match status" value="1"/>
</dbReference>
<feature type="transmembrane region" description="Helical" evidence="7">
    <location>
        <begin position="113"/>
        <end position="134"/>
    </location>
</feature>
<feature type="transmembrane region" description="Helical" evidence="7">
    <location>
        <begin position="341"/>
        <end position="359"/>
    </location>
</feature>
<dbReference type="Pfam" id="PF07690">
    <property type="entry name" value="MFS_1"/>
    <property type="match status" value="1"/>
</dbReference>
<feature type="transmembrane region" description="Helical" evidence="7">
    <location>
        <begin position="471"/>
        <end position="495"/>
    </location>
</feature>
<feature type="transmembrane region" description="Helical" evidence="7">
    <location>
        <begin position="55"/>
        <end position="76"/>
    </location>
</feature>
<evidence type="ECO:0000256" key="4">
    <source>
        <dbReference type="ARBA" id="ARBA00022692"/>
    </source>
</evidence>
<keyword evidence="6 7" id="KW-0472">Membrane</keyword>
<keyword evidence="3" id="KW-1003">Cell membrane</keyword>
<reference evidence="10" key="1">
    <citation type="journal article" date="2019" name="Int. J. Syst. Evol. Microbiol.">
        <title>The Global Catalogue of Microorganisms (GCM) 10K type strain sequencing project: providing services to taxonomists for standard genome sequencing and annotation.</title>
        <authorList>
            <consortium name="The Broad Institute Genomics Platform"/>
            <consortium name="The Broad Institute Genome Sequencing Center for Infectious Disease"/>
            <person name="Wu L."/>
            <person name="Ma J."/>
        </authorList>
    </citation>
    <scope>NUCLEOTIDE SEQUENCE [LARGE SCALE GENOMIC DNA]</scope>
    <source>
        <strain evidence="10">JCM 9687</strain>
    </source>
</reference>
<dbReference type="InterPro" id="IPR020846">
    <property type="entry name" value="MFS_dom"/>
</dbReference>
<dbReference type="InterPro" id="IPR036259">
    <property type="entry name" value="MFS_trans_sf"/>
</dbReference>
<feature type="transmembrane region" description="Helical" evidence="7">
    <location>
        <begin position="316"/>
        <end position="334"/>
    </location>
</feature>
<feature type="transmembrane region" description="Helical" evidence="7">
    <location>
        <begin position="412"/>
        <end position="429"/>
    </location>
</feature>
<evidence type="ECO:0000256" key="3">
    <source>
        <dbReference type="ARBA" id="ARBA00022475"/>
    </source>
</evidence>
<feature type="transmembrane region" description="Helical" evidence="7">
    <location>
        <begin position="365"/>
        <end position="391"/>
    </location>
</feature>
<comment type="subcellular location">
    <subcellularLocation>
        <location evidence="1">Cell membrane</location>
        <topology evidence="1">Multi-pass membrane protein</topology>
    </subcellularLocation>
</comment>
<dbReference type="Proteomes" id="UP001500483">
    <property type="component" value="Unassembled WGS sequence"/>
</dbReference>
<feature type="domain" description="Major facilitator superfamily (MFS) profile" evidence="8">
    <location>
        <begin position="22"/>
        <end position="501"/>
    </location>
</feature>
<gene>
    <name evidence="9" type="ORF">GCM10020366_68650</name>
</gene>
<proteinExistence type="predicted"/>
<dbReference type="PROSITE" id="PS50850">
    <property type="entry name" value="MFS"/>
    <property type="match status" value="1"/>
</dbReference>
<organism evidence="9 10">
    <name type="scientific">Saccharopolyspora gregorii</name>
    <dbReference type="NCBI Taxonomy" id="33914"/>
    <lineage>
        <taxon>Bacteria</taxon>
        <taxon>Bacillati</taxon>
        <taxon>Actinomycetota</taxon>
        <taxon>Actinomycetes</taxon>
        <taxon>Pseudonocardiales</taxon>
        <taxon>Pseudonocardiaceae</taxon>
        <taxon>Saccharopolyspora</taxon>
    </lineage>
</organism>
<feature type="transmembrane region" description="Helical" evidence="7">
    <location>
        <begin position="208"/>
        <end position="227"/>
    </location>
</feature>
<name>A0ABP6S2D1_9PSEU</name>
<keyword evidence="4 7" id="KW-0812">Transmembrane</keyword>
<dbReference type="PANTHER" id="PTHR42718:SF47">
    <property type="entry name" value="METHYL VIOLOGEN RESISTANCE PROTEIN SMVA"/>
    <property type="match status" value="1"/>
</dbReference>
<accession>A0ABP6S2D1</accession>
<keyword evidence="5 7" id="KW-1133">Transmembrane helix</keyword>
<feature type="transmembrane region" description="Helical" evidence="7">
    <location>
        <begin position="88"/>
        <end position="107"/>
    </location>
</feature>
<evidence type="ECO:0000259" key="8">
    <source>
        <dbReference type="PROSITE" id="PS50850"/>
    </source>
</evidence>